<dbReference type="AlphaFoldDB" id="A0A7R8V613"/>
<keyword evidence="3 6" id="KW-0238">DNA-binding</keyword>
<dbReference type="InterPro" id="IPR001356">
    <property type="entry name" value="HD"/>
</dbReference>
<gene>
    <name evidence="10" type="ORF">HERILL_LOCUS14690</name>
</gene>
<dbReference type="SUPFAM" id="SSF46689">
    <property type="entry name" value="Homeodomain-like"/>
    <property type="match status" value="1"/>
</dbReference>
<dbReference type="OrthoDB" id="6159439at2759"/>
<dbReference type="InterPro" id="IPR050649">
    <property type="entry name" value="Paired_Homeobox_TFs"/>
</dbReference>
<dbReference type="GO" id="GO:0000977">
    <property type="term" value="F:RNA polymerase II transcription regulatory region sequence-specific DNA binding"/>
    <property type="evidence" value="ECO:0007669"/>
    <property type="project" value="TreeGrafter"/>
</dbReference>
<dbReference type="OMA" id="WPPHFAL"/>
<dbReference type="PROSITE" id="PS50071">
    <property type="entry name" value="HOMEOBOX_2"/>
    <property type="match status" value="1"/>
</dbReference>
<dbReference type="Pfam" id="PF00046">
    <property type="entry name" value="Homeodomain"/>
    <property type="match status" value="1"/>
</dbReference>
<dbReference type="Gene3D" id="1.10.10.60">
    <property type="entry name" value="Homeodomain-like"/>
    <property type="match status" value="1"/>
</dbReference>
<organism evidence="10 11">
    <name type="scientific">Hermetia illucens</name>
    <name type="common">Black soldier fly</name>
    <dbReference type="NCBI Taxonomy" id="343691"/>
    <lineage>
        <taxon>Eukaryota</taxon>
        <taxon>Metazoa</taxon>
        <taxon>Ecdysozoa</taxon>
        <taxon>Arthropoda</taxon>
        <taxon>Hexapoda</taxon>
        <taxon>Insecta</taxon>
        <taxon>Pterygota</taxon>
        <taxon>Neoptera</taxon>
        <taxon>Endopterygota</taxon>
        <taxon>Diptera</taxon>
        <taxon>Brachycera</taxon>
        <taxon>Stratiomyomorpha</taxon>
        <taxon>Stratiomyidae</taxon>
        <taxon>Hermetiinae</taxon>
        <taxon>Hermetia</taxon>
    </lineage>
</organism>
<feature type="compositionally biased region" description="Polar residues" evidence="8">
    <location>
        <begin position="34"/>
        <end position="44"/>
    </location>
</feature>
<dbReference type="EMBL" id="LR899014">
    <property type="protein sequence ID" value="CAD7092320.1"/>
    <property type="molecule type" value="Genomic_DNA"/>
</dbReference>
<keyword evidence="11" id="KW-1185">Reference proteome</keyword>
<evidence type="ECO:0000313" key="11">
    <source>
        <dbReference type="Proteomes" id="UP000594454"/>
    </source>
</evidence>
<keyword evidence="2" id="KW-0217">Developmental protein</keyword>
<reference evidence="10 11" key="1">
    <citation type="submission" date="2020-11" db="EMBL/GenBank/DDBJ databases">
        <authorList>
            <person name="Wallbank WR R."/>
            <person name="Pardo Diaz C."/>
            <person name="Kozak K."/>
            <person name="Martin S."/>
            <person name="Jiggins C."/>
            <person name="Moest M."/>
            <person name="Warren A I."/>
            <person name="Generalovic N T."/>
            <person name="Byers J.R.P. K."/>
            <person name="Montejo-Kovacevich G."/>
            <person name="Yen C E."/>
        </authorList>
    </citation>
    <scope>NUCLEOTIDE SEQUENCE [LARGE SCALE GENOMIC DNA]</scope>
</reference>
<accession>A0A7R8V613</accession>
<evidence type="ECO:0000259" key="9">
    <source>
        <dbReference type="PROSITE" id="PS50071"/>
    </source>
</evidence>
<evidence type="ECO:0000256" key="5">
    <source>
        <dbReference type="ARBA" id="ARBA00023242"/>
    </source>
</evidence>
<dbReference type="PANTHER" id="PTHR24329">
    <property type="entry name" value="HOMEOBOX PROTEIN ARISTALESS"/>
    <property type="match status" value="1"/>
</dbReference>
<feature type="DNA-binding region" description="Homeobox" evidence="6">
    <location>
        <begin position="93"/>
        <end position="152"/>
    </location>
</feature>
<dbReference type="GO" id="GO:0005634">
    <property type="term" value="C:nucleus"/>
    <property type="evidence" value="ECO:0007669"/>
    <property type="project" value="UniProtKB-SubCell"/>
</dbReference>
<evidence type="ECO:0000256" key="2">
    <source>
        <dbReference type="ARBA" id="ARBA00022473"/>
    </source>
</evidence>
<protein>
    <recommendedName>
        <fullName evidence="9">Homeobox domain-containing protein</fullName>
    </recommendedName>
</protein>
<dbReference type="InterPro" id="IPR009057">
    <property type="entry name" value="Homeodomain-like_sf"/>
</dbReference>
<evidence type="ECO:0000256" key="1">
    <source>
        <dbReference type="ARBA" id="ARBA00004123"/>
    </source>
</evidence>
<evidence type="ECO:0000256" key="8">
    <source>
        <dbReference type="SAM" id="MobiDB-lite"/>
    </source>
</evidence>
<dbReference type="PANTHER" id="PTHR24329:SF543">
    <property type="entry name" value="FI01017P-RELATED"/>
    <property type="match status" value="1"/>
</dbReference>
<keyword evidence="4 6" id="KW-0371">Homeobox</keyword>
<feature type="compositionally biased region" description="Acidic residues" evidence="8">
    <location>
        <begin position="56"/>
        <end position="69"/>
    </location>
</feature>
<dbReference type="InterPro" id="IPR017970">
    <property type="entry name" value="Homeobox_CS"/>
</dbReference>
<sequence>MSSSTTHSSTVPLRPPQDGTISRPRAVYSIDQILGTQNRHSALSESEPVSKHDNSSEDMESGIDVDNDDDMRTVSDHEAGDQDQNDMGRPRKIRRSRTTFTTFQLHQLERAFEKTQYPDVFTREELALRLDLSEARVQVWFQNRRAKWRKREKALGRDTNGYLHHEQGLPDFPLPIPIPHNIPGHPPGLPAEFWSPNFALHPPFNPALIPQNLIPQYKLPNFHTLLSQYMGLNNLGGIFGYPQNLAVNPRISPQSSPRESPPQLKNEE</sequence>
<evidence type="ECO:0000313" key="10">
    <source>
        <dbReference type="EMBL" id="CAD7092320.1"/>
    </source>
</evidence>
<feature type="region of interest" description="Disordered" evidence="8">
    <location>
        <begin position="249"/>
        <end position="268"/>
    </location>
</feature>
<feature type="region of interest" description="Disordered" evidence="8">
    <location>
        <begin position="1"/>
        <end position="91"/>
    </location>
</feature>
<comment type="subcellular location">
    <subcellularLocation>
        <location evidence="1 6 7">Nucleus</location>
    </subcellularLocation>
</comment>
<feature type="compositionally biased region" description="Polar residues" evidence="8">
    <location>
        <begin position="1"/>
        <end position="11"/>
    </location>
</feature>
<dbReference type="FunFam" id="1.10.10.60:FF:000102">
    <property type="entry name" value="Aristaless related homeobox"/>
    <property type="match status" value="1"/>
</dbReference>
<feature type="domain" description="Homeobox" evidence="9">
    <location>
        <begin position="91"/>
        <end position="151"/>
    </location>
</feature>
<evidence type="ECO:0000256" key="4">
    <source>
        <dbReference type="ARBA" id="ARBA00023155"/>
    </source>
</evidence>
<evidence type="ECO:0000256" key="3">
    <source>
        <dbReference type="ARBA" id="ARBA00023125"/>
    </source>
</evidence>
<dbReference type="Proteomes" id="UP000594454">
    <property type="component" value="Chromosome 6"/>
</dbReference>
<dbReference type="SMART" id="SM00389">
    <property type="entry name" value="HOX"/>
    <property type="match status" value="1"/>
</dbReference>
<keyword evidence="5 6" id="KW-0539">Nucleus</keyword>
<dbReference type="InParanoid" id="A0A7R8V613"/>
<dbReference type="CDD" id="cd00086">
    <property type="entry name" value="homeodomain"/>
    <property type="match status" value="1"/>
</dbReference>
<dbReference type="GO" id="GO:0000981">
    <property type="term" value="F:DNA-binding transcription factor activity, RNA polymerase II-specific"/>
    <property type="evidence" value="ECO:0007669"/>
    <property type="project" value="InterPro"/>
</dbReference>
<dbReference type="PROSITE" id="PS00027">
    <property type="entry name" value="HOMEOBOX_1"/>
    <property type="match status" value="1"/>
</dbReference>
<feature type="compositionally biased region" description="Basic and acidic residues" evidence="8">
    <location>
        <begin position="70"/>
        <end position="80"/>
    </location>
</feature>
<proteinExistence type="predicted"/>
<evidence type="ECO:0000256" key="6">
    <source>
        <dbReference type="PROSITE-ProRule" id="PRU00108"/>
    </source>
</evidence>
<evidence type="ECO:0000256" key="7">
    <source>
        <dbReference type="RuleBase" id="RU000682"/>
    </source>
</evidence>
<name>A0A7R8V613_HERIL</name>